<keyword evidence="4" id="KW-1185">Reference proteome</keyword>
<keyword evidence="1" id="KW-0472">Membrane</keyword>
<dbReference type="Pfam" id="PF07766">
    <property type="entry name" value="LETM1_RBD"/>
    <property type="match status" value="1"/>
</dbReference>
<reference evidence="3" key="1">
    <citation type="journal article" date="2020" name="Ecol. Evol.">
        <title>Genome structure and content of the rice root-knot nematode (Meloidogyne graminicola).</title>
        <authorList>
            <person name="Phan N.T."/>
            <person name="Danchin E.G.J."/>
            <person name="Klopp C."/>
            <person name="Perfus-Barbeoch L."/>
            <person name="Kozlowski D.K."/>
            <person name="Koutsovoulos G.D."/>
            <person name="Lopez-Roques C."/>
            <person name="Bouchez O."/>
            <person name="Zahm M."/>
            <person name="Besnard G."/>
            <person name="Bellafiore S."/>
        </authorList>
    </citation>
    <scope>NUCLEOTIDE SEQUENCE</scope>
    <source>
        <strain evidence="3">VN-18</strain>
    </source>
</reference>
<dbReference type="Proteomes" id="UP000605970">
    <property type="component" value="Unassembled WGS sequence"/>
</dbReference>
<feature type="domain" description="Letm1 RBD" evidence="2">
    <location>
        <begin position="43"/>
        <end position="118"/>
    </location>
</feature>
<accession>A0A8T0A1D1</accession>
<gene>
    <name evidence="3" type="ORF">Mgra_00001360</name>
</gene>
<evidence type="ECO:0000313" key="4">
    <source>
        <dbReference type="Proteomes" id="UP000605970"/>
    </source>
</evidence>
<protein>
    <recommendedName>
        <fullName evidence="2">Letm1 RBD domain-containing protein</fullName>
    </recommendedName>
</protein>
<feature type="transmembrane region" description="Helical" evidence="1">
    <location>
        <begin position="58"/>
        <end position="82"/>
    </location>
</feature>
<evidence type="ECO:0000259" key="2">
    <source>
        <dbReference type="Pfam" id="PF07766"/>
    </source>
</evidence>
<name>A0A8T0A1D1_9BILA</name>
<proteinExistence type="predicted"/>
<evidence type="ECO:0000313" key="3">
    <source>
        <dbReference type="EMBL" id="KAF7639126.1"/>
    </source>
</evidence>
<dbReference type="GO" id="GO:0043022">
    <property type="term" value="F:ribosome binding"/>
    <property type="evidence" value="ECO:0007669"/>
    <property type="project" value="InterPro"/>
</dbReference>
<keyword evidence="1" id="KW-0812">Transmembrane</keyword>
<comment type="caution">
    <text evidence="3">The sequence shown here is derived from an EMBL/GenBank/DDBJ whole genome shotgun (WGS) entry which is preliminary data.</text>
</comment>
<dbReference type="AlphaFoldDB" id="A0A8T0A1D1"/>
<dbReference type="OrthoDB" id="73691at2759"/>
<dbReference type="EMBL" id="JABEBT010000007">
    <property type="protein sequence ID" value="KAF7639126.1"/>
    <property type="molecule type" value="Genomic_DNA"/>
</dbReference>
<evidence type="ECO:0000256" key="1">
    <source>
        <dbReference type="SAM" id="Phobius"/>
    </source>
</evidence>
<keyword evidence="1" id="KW-1133">Transmembrane helix</keyword>
<dbReference type="InterPro" id="IPR033122">
    <property type="entry name" value="LETM1-like_RBD"/>
</dbReference>
<organism evidence="3 4">
    <name type="scientific">Meloidogyne graminicola</name>
    <dbReference type="NCBI Taxonomy" id="189291"/>
    <lineage>
        <taxon>Eukaryota</taxon>
        <taxon>Metazoa</taxon>
        <taxon>Ecdysozoa</taxon>
        <taxon>Nematoda</taxon>
        <taxon>Chromadorea</taxon>
        <taxon>Rhabditida</taxon>
        <taxon>Tylenchina</taxon>
        <taxon>Tylenchomorpha</taxon>
        <taxon>Tylenchoidea</taxon>
        <taxon>Meloidogynidae</taxon>
        <taxon>Meloidogyninae</taxon>
        <taxon>Meloidogyne</taxon>
    </lineage>
</organism>
<sequence length="243" mass="28436">MLLFLSEALSLRSKLCLSDTKVYFKLRKQILMKERSLADFSISELLIYLQTSQNLPKMLSLLFVSFVVPLGLPLVIVTMILYPQIVLTRHFWTSQQINQVQLNELNKNKIILKQLLEINKNFVNQLPIEFSQLSKLNNLPKIEELSFLQLYLLKRLYKVSPLSFGSNALIQHIYILQLLDQKMLGDQNKTLSGDELRLHLYLRKLNYDKMDIESMRILLNKWLQNCSELPLSTYAFSPCLLQK</sequence>